<feature type="chain" id="PRO_5012603502" description="Secreted protein" evidence="2">
    <location>
        <begin position="27"/>
        <end position="178"/>
    </location>
</feature>
<dbReference type="OrthoDB" id="8690412at2"/>
<reference evidence="3 4" key="1">
    <citation type="journal article" date="2007" name="Int. J. Syst. Evol. Microbiol.">
        <title>Description of Pelomonas aquatica sp. nov. and Pelomonas puraquae sp. nov., isolated from industrial and haemodialysis water.</title>
        <authorList>
            <person name="Gomila M."/>
            <person name="Bowien B."/>
            <person name="Falsen E."/>
            <person name="Moore E.R."/>
            <person name="Lalucat J."/>
        </authorList>
    </citation>
    <scope>NUCLEOTIDE SEQUENCE [LARGE SCALE GENOMIC DNA]</scope>
    <source>
        <strain evidence="3 4">CCUG 52769</strain>
    </source>
</reference>
<name>A0A254NCH4_9BURK</name>
<keyword evidence="4" id="KW-1185">Reference proteome</keyword>
<sequence>MMKRLTRHFTAAGLFAVGLLAGAVCAAQDLPASNNCHVALQALGAAEDALMASAAAASQPGHDDARRRAVEARLLPLRQRVADACLGGLTRSPPPSQHTLQGLTPPSTASRPVQRPPQNPVPVVTVPSPRFDPPLTVNHCIGASCLASDGSTLTRVGPNQLVGPRGLCTTVGAVVRCP</sequence>
<feature type="signal peptide" evidence="2">
    <location>
        <begin position="1"/>
        <end position="26"/>
    </location>
</feature>
<protein>
    <recommendedName>
        <fullName evidence="5">Secreted protein</fullName>
    </recommendedName>
</protein>
<dbReference type="RefSeq" id="WP_088481648.1">
    <property type="nucleotide sequence ID" value="NZ_NISI01000001.1"/>
</dbReference>
<proteinExistence type="predicted"/>
<gene>
    <name evidence="3" type="ORF">CDO81_02970</name>
</gene>
<dbReference type="AlphaFoldDB" id="A0A254NCH4"/>
<evidence type="ECO:0008006" key="5">
    <source>
        <dbReference type="Google" id="ProtNLM"/>
    </source>
</evidence>
<evidence type="ECO:0000313" key="4">
    <source>
        <dbReference type="Proteomes" id="UP000197446"/>
    </source>
</evidence>
<dbReference type="EMBL" id="NISI01000001">
    <property type="protein sequence ID" value="OWR05440.1"/>
    <property type="molecule type" value="Genomic_DNA"/>
</dbReference>
<dbReference type="Proteomes" id="UP000197446">
    <property type="component" value="Unassembled WGS sequence"/>
</dbReference>
<keyword evidence="2" id="KW-0732">Signal</keyword>
<feature type="compositionally biased region" description="Polar residues" evidence="1">
    <location>
        <begin position="97"/>
        <end position="109"/>
    </location>
</feature>
<feature type="region of interest" description="Disordered" evidence="1">
    <location>
        <begin position="86"/>
        <end position="120"/>
    </location>
</feature>
<evidence type="ECO:0000256" key="2">
    <source>
        <dbReference type="SAM" id="SignalP"/>
    </source>
</evidence>
<accession>A0A254NCH4</accession>
<comment type="caution">
    <text evidence="3">The sequence shown here is derived from an EMBL/GenBank/DDBJ whole genome shotgun (WGS) entry which is preliminary data.</text>
</comment>
<organism evidence="3 4">
    <name type="scientific">Roseateles puraquae</name>
    <dbReference type="NCBI Taxonomy" id="431059"/>
    <lineage>
        <taxon>Bacteria</taxon>
        <taxon>Pseudomonadati</taxon>
        <taxon>Pseudomonadota</taxon>
        <taxon>Betaproteobacteria</taxon>
        <taxon>Burkholderiales</taxon>
        <taxon>Sphaerotilaceae</taxon>
        <taxon>Roseateles</taxon>
    </lineage>
</organism>
<evidence type="ECO:0000313" key="3">
    <source>
        <dbReference type="EMBL" id="OWR05440.1"/>
    </source>
</evidence>
<evidence type="ECO:0000256" key="1">
    <source>
        <dbReference type="SAM" id="MobiDB-lite"/>
    </source>
</evidence>